<organism evidence="1">
    <name type="scientific">bioreactor metagenome</name>
    <dbReference type="NCBI Taxonomy" id="1076179"/>
    <lineage>
        <taxon>unclassified sequences</taxon>
        <taxon>metagenomes</taxon>
        <taxon>ecological metagenomes</taxon>
    </lineage>
</organism>
<name>A0A645HJN7_9ZZZZ</name>
<reference evidence="1" key="1">
    <citation type="submission" date="2019-08" db="EMBL/GenBank/DDBJ databases">
        <authorList>
            <person name="Kucharzyk K."/>
            <person name="Murdoch R.W."/>
            <person name="Higgins S."/>
            <person name="Loffler F."/>
        </authorList>
    </citation>
    <scope>NUCLEOTIDE SEQUENCE</scope>
</reference>
<sequence>MQFNAVILLLKAIDHWPARNGQFTSILTNRGIGGHQGDRHIENDVHLVPGCPLTADQRIAIYYFRLNDQTVQCHRIGSAPTRNTQRDLRLPCGLHFDLHITLPGEFGEDAHLECLSV</sequence>
<gene>
    <name evidence="1" type="ORF">SDC9_183365</name>
</gene>
<protein>
    <submittedName>
        <fullName evidence="1">Uncharacterized protein</fullName>
    </submittedName>
</protein>
<comment type="caution">
    <text evidence="1">The sequence shown here is derived from an EMBL/GenBank/DDBJ whole genome shotgun (WGS) entry which is preliminary data.</text>
</comment>
<dbReference type="AlphaFoldDB" id="A0A645HJN7"/>
<accession>A0A645HJN7</accession>
<dbReference type="EMBL" id="VSSQ01089691">
    <property type="protein sequence ID" value="MPN35863.1"/>
    <property type="molecule type" value="Genomic_DNA"/>
</dbReference>
<proteinExistence type="predicted"/>
<evidence type="ECO:0000313" key="1">
    <source>
        <dbReference type="EMBL" id="MPN35863.1"/>
    </source>
</evidence>